<keyword evidence="10" id="KW-1185">Reference proteome</keyword>
<dbReference type="Proteomes" id="UP000002217">
    <property type="component" value="Chromosome"/>
</dbReference>
<feature type="active site" description="Proton acceptor; specific for D-alanine" evidence="5">
    <location>
        <position position="37"/>
    </location>
</feature>
<dbReference type="Pfam" id="PF00842">
    <property type="entry name" value="Ala_racemase_C"/>
    <property type="match status" value="1"/>
</dbReference>
<feature type="binding site" evidence="5 7">
    <location>
        <position position="135"/>
    </location>
    <ligand>
        <name>substrate</name>
    </ligand>
</feature>
<dbReference type="EC" id="5.1.1.1" evidence="5"/>
<dbReference type="GO" id="GO:0008784">
    <property type="term" value="F:alanine racemase activity"/>
    <property type="evidence" value="ECO:0007669"/>
    <property type="project" value="UniProtKB-UniRule"/>
</dbReference>
<dbReference type="SUPFAM" id="SSF50621">
    <property type="entry name" value="Alanine racemase C-terminal domain-like"/>
    <property type="match status" value="1"/>
</dbReference>
<sequence>MYEKTTWAEINLSAIAHNIQELRRIAAPGAQLMAVVKADAYGHGAVETARIALDNGVVILAVSRVSEGVALREAGIDCPVLVLGYLSPGEVLFSLKNDLSHTVFNMQQAEILSDIATKAGIKAKVHIKIETGMGRLGFEACQAVVEQVIAVTRLSHLKVDGIFTHFAVSDIIDKSYTRQQLFRFQEVLRELHRKGVDIQLKHAANSAAIIDMPDTHLNMVRAGIAMYGLYPSEGVDKSRIVLQPAMSFKTQVGHIKRVPAGYPVSYGCTYITRRPTLIATLPVGYADGYSRLLSSRAEVLIHGQRAPVVGRVCMDQCMIDVGHINDPLIGDEVVLWGQQGESSLPVEEVAEKMGTINYELVCMVNVRVPRVYI</sequence>
<evidence type="ECO:0000256" key="2">
    <source>
        <dbReference type="ARBA" id="ARBA00001933"/>
    </source>
</evidence>
<dbReference type="eggNOG" id="COG0787">
    <property type="taxonomic scope" value="Bacteria"/>
</dbReference>
<comment type="function">
    <text evidence="5">Catalyzes the interconversion of L-alanine and D-alanine. May also act on other amino acids.</text>
</comment>
<dbReference type="CDD" id="cd00430">
    <property type="entry name" value="PLPDE_III_AR"/>
    <property type="match status" value="1"/>
</dbReference>
<evidence type="ECO:0000256" key="1">
    <source>
        <dbReference type="ARBA" id="ARBA00000316"/>
    </source>
</evidence>
<feature type="modified residue" description="N6-(pyridoxal phosphate)lysine" evidence="5 6">
    <location>
        <position position="37"/>
    </location>
</feature>
<dbReference type="GO" id="GO:0030170">
    <property type="term" value="F:pyridoxal phosphate binding"/>
    <property type="evidence" value="ECO:0007669"/>
    <property type="project" value="UniProtKB-UniRule"/>
</dbReference>
<dbReference type="GO" id="GO:0009252">
    <property type="term" value="P:peptidoglycan biosynthetic process"/>
    <property type="evidence" value="ECO:0007669"/>
    <property type="project" value="TreeGrafter"/>
</dbReference>
<dbReference type="HAMAP" id="MF_01201">
    <property type="entry name" value="Ala_racemase"/>
    <property type="match status" value="1"/>
</dbReference>
<dbReference type="Gene3D" id="3.20.20.10">
    <property type="entry name" value="Alanine racemase"/>
    <property type="match status" value="1"/>
</dbReference>
<dbReference type="NCBIfam" id="TIGR00492">
    <property type="entry name" value="alr"/>
    <property type="match status" value="1"/>
</dbReference>
<dbReference type="GO" id="GO:0030632">
    <property type="term" value="P:D-alanine biosynthetic process"/>
    <property type="evidence" value="ECO:0007669"/>
    <property type="project" value="UniProtKB-UniRule"/>
</dbReference>
<dbReference type="EMBL" id="CP001720">
    <property type="protein sequence ID" value="ACV64477.1"/>
    <property type="molecule type" value="Genomic_DNA"/>
</dbReference>
<dbReference type="Gene3D" id="2.40.37.10">
    <property type="entry name" value="Lyase, Ornithine Decarboxylase, Chain A, domain 1"/>
    <property type="match status" value="1"/>
</dbReference>
<evidence type="ECO:0000256" key="6">
    <source>
        <dbReference type="PIRSR" id="PIRSR600821-50"/>
    </source>
</evidence>
<dbReference type="PRINTS" id="PR00992">
    <property type="entry name" value="ALARACEMASE"/>
</dbReference>
<keyword evidence="4 5" id="KW-0413">Isomerase</keyword>
<dbReference type="PROSITE" id="PS00395">
    <property type="entry name" value="ALANINE_RACEMASE"/>
    <property type="match status" value="1"/>
</dbReference>
<gene>
    <name evidence="9" type="ordered locus">Dtox_3770</name>
</gene>
<dbReference type="InterPro" id="IPR000821">
    <property type="entry name" value="Ala_racemase"/>
</dbReference>
<dbReference type="SUPFAM" id="SSF51419">
    <property type="entry name" value="PLP-binding barrel"/>
    <property type="match status" value="1"/>
</dbReference>
<dbReference type="Pfam" id="PF01168">
    <property type="entry name" value="Ala_racemase_N"/>
    <property type="match status" value="1"/>
</dbReference>
<evidence type="ECO:0000256" key="3">
    <source>
        <dbReference type="ARBA" id="ARBA00022898"/>
    </source>
</evidence>
<dbReference type="FunFam" id="2.40.37.10:FF:000006">
    <property type="entry name" value="Alanine racemase"/>
    <property type="match status" value="1"/>
</dbReference>
<evidence type="ECO:0000256" key="5">
    <source>
        <dbReference type="HAMAP-Rule" id="MF_01201"/>
    </source>
</evidence>
<evidence type="ECO:0000256" key="4">
    <source>
        <dbReference type="ARBA" id="ARBA00023235"/>
    </source>
</evidence>
<dbReference type="PANTHER" id="PTHR30511:SF0">
    <property type="entry name" value="ALANINE RACEMASE, CATABOLIC-RELATED"/>
    <property type="match status" value="1"/>
</dbReference>
<dbReference type="InterPro" id="IPR020622">
    <property type="entry name" value="Ala_racemase_pyridoxalP-BS"/>
</dbReference>
<dbReference type="InterPro" id="IPR011079">
    <property type="entry name" value="Ala_racemase_C"/>
</dbReference>
<evidence type="ECO:0000313" key="10">
    <source>
        <dbReference type="Proteomes" id="UP000002217"/>
    </source>
</evidence>
<feature type="domain" description="Alanine racemase C-terminal" evidence="8">
    <location>
        <begin position="245"/>
        <end position="373"/>
    </location>
</feature>
<evidence type="ECO:0000313" key="9">
    <source>
        <dbReference type="EMBL" id="ACV64477.1"/>
    </source>
</evidence>
<comment type="catalytic activity">
    <reaction evidence="1 5">
        <text>L-alanine = D-alanine</text>
        <dbReference type="Rhea" id="RHEA:20249"/>
        <dbReference type="ChEBI" id="CHEBI:57416"/>
        <dbReference type="ChEBI" id="CHEBI:57972"/>
        <dbReference type="EC" id="5.1.1.1"/>
    </reaction>
</comment>
<dbReference type="UniPathway" id="UPA00042">
    <property type="reaction ID" value="UER00497"/>
</dbReference>
<evidence type="ECO:0000256" key="7">
    <source>
        <dbReference type="PIRSR" id="PIRSR600821-52"/>
    </source>
</evidence>
<proteinExistence type="inferred from homology"/>
<feature type="binding site" evidence="5 7">
    <location>
        <position position="314"/>
    </location>
    <ligand>
        <name>substrate</name>
    </ligand>
</feature>
<dbReference type="GO" id="GO:0005829">
    <property type="term" value="C:cytosol"/>
    <property type="evidence" value="ECO:0007669"/>
    <property type="project" value="TreeGrafter"/>
</dbReference>
<feature type="active site" description="Proton acceptor; specific for L-alanine" evidence="5">
    <location>
        <position position="266"/>
    </location>
</feature>
<reference evidence="9 10" key="1">
    <citation type="journal article" date="2009" name="Stand. Genomic Sci.">
        <title>Complete genome sequence of Desulfotomaculum acetoxidans type strain (5575).</title>
        <authorList>
            <person name="Spring S."/>
            <person name="Lapidus A."/>
            <person name="Schroder M."/>
            <person name="Gleim D."/>
            <person name="Sims D."/>
            <person name="Meincke L."/>
            <person name="Glavina Del Rio T."/>
            <person name="Tice H."/>
            <person name="Copeland A."/>
            <person name="Cheng J.F."/>
            <person name="Lucas S."/>
            <person name="Chen F."/>
            <person name="Nolan M."/>
            <person name="Bruce D."/>
            <person name="Goodwin L."/>
            <person name="Pitluck S."/>
            <person name="Ivanova N."/>
            <person name="Mavromatis K."/>
            <person name="Mikhailova N."/>
            <person name="Pati A."/>
            <person name="Chen A."/>
            <person name="Palaniappan K."/>
            <person name="Land M."/>
            <person name="Hauser L."/>
            <person name="Chang Y.J."/>
            <person name="Jeffries C.D."/>
            <person name="Chain P."/>
            <person name="Saunders E."/>
            <person name="Brettin T."/>
            <person name="Detter J.C."/>
            <person name="Goker M."/>
            <person name="Bristow J."/>
            <person name="Eisen J.A."/>
            <person name="Markowitz V."/>
            <person name="Hugenholtz P."/>
            <person name="Kyrpides N.C."/>
            <person name="Klenk H.P."/>
            <person name="Han C."/>
        </authorList>
    </citation>
    <scope>NUCLEOTIDE SEQUENCE [LARGE SCALE GENOMIC DNA]</scope>
    <source>
        <strain evidence="10">ATCC 49208 / DSM 771 / VKM B-1644</strain>
    </source>
</reference>
<dbReference type="KEGG" id="dae:Dtox_3770"/>
<dbReference type="InterPro" id="IPR029066">
    <property type="entry name" value="PLP-binding_barrel"/>
</dbReference>
<comment type="pathway">
    <text evidence="5">Amino-acid biosynthesis; D-alanine biosynthesis; D-alanine from L-alanine: step 1/1.</text>
</comment>
<dbReference type="OrthoDB" id="9813814at2"/>
<dbReference type="STRING" id="485916.Dtox_3770"/>
<dbReference type="InterPro" id="IPR009006">
    <property type="entry name" value="Ala_racemase/Decarboxylase_C"/>
</dbReference>
<organism evidence="9 10">
    <name type="scientific">Desulfofarcimen acetoxidans (strain ATCC 49208 / DSM 771 / KCTC 5769 / VKM B-1644 / 5575)</name>
    <name type="common">Desulfotomaculum acetoxidans</name>
    <dbReference type="NCBI Taxonomy" id="485916"/>
    <lineage>
        <taxon>Bacteria</taxon>
        <taxon>Bacillati</taxon>
        <taxon>Bacillota</taxon>
        <taxon>Clostridia</taxon>
        <taxon>Eubacteriales</taxon>
        <taxon>Peptococcaceae</taxon>
        <taxon>Desulfofarcimen</taxon>
    </lineage>
</organism>
<accession>C8VX81</accession>
<dbReference type="HOGENOM" id="CLU_028393_2_2_9"/>
<dbReference type="RefSeq" id="WP_015759161.1">
    <property type="nucleotide sequence ID" value="NC_013216.1"/>
</dbReference>
<dbReference type="FunFam" id="3.20.20.10:FF:000002">
    <property type="entry name" value="Alanine racemase"/>
    <property type="match status" value="1"/>
</dbReference>
<comment type="similarity">
    <text evidence="5">Belongs to the alanine racemase family.</text>
</comment>
<evidence type="ECO:0000259" key="8">
    <source>
        <dbReference type="SMART" id="SM01005"/>
    </source>
</evidence>
<dbReference type="PANTHER" id="PTHR30511">
    <property type="entry name" value="ALANINE RACEMASE"/>
    <property type="match status" value="1"/>
</dbReference>
<dbReference type="AlphaFoldDB" id="C8VX81"/>
<name>C8VX81_DESAS</name>
<keyword evidence="3 5" id="KW-0663">Pyridoxal phosphate</keyword>
<protein>
    <recommendedName>
        <fullName evidence="5">Alanine racemase</fullName>
        <ecNumber evidence="5">5.1.1.1</ecNumber>
    </recommendedName>
</protein>
<dbReference type="InterPro" id="IPR001608">
    <property type="entry name" value="Ala_racemase_N"/>
</dbReference>
<comment type="cofactor">
    <cofactor evidence="2 5 6">
        <name>pyridoxal 5'-phosphate</name>
        <dbReference type="ChEBI" id="CHEBI:597326"/>
    </cofactor>
</comment>
<dbReference type="SMART" id="SM01005">
    <property type="entry name" value="Ala_racemase_C"/>
    <property type="match status" value="1"/>
</dbReference>